<dbReference type="PANTHER" id="PTHR23514:SF16">
    <property type="entry name" value="TRANSPORTER, PUTATIVE (AFU_ORTHOLOGUE AFUA_2G17270)-RELATED"/>
    <property type="match status" value="1"/>
</dbReference>
<name>A0ABR3XB04_9PEZI</name>
<feature type="transmembrane region" description="Helical" evidence="6">
    <location>
        <begin position="137"/>
        <end position="154"/>
    </location>
</feature>
<feature type="transmembrane region" description="Helical" evidence="6">
    <location>
        <begin position="111"/>
        <end position="131"/>
    </location>
</feature>
<evidence type="ECO:0000259" key="7">
    <source>
        <dbReference type="PROSITE" id="PS50850"/>
    </source>
</evidence>
<dbReference type="Gene3D" id="1.20.1250.20">
    <property type="entry name" value="MFS general substrate transporter like domains"/>
    <property type="match status" value="1"/>
</dbReference>
<sequence length="461" mass="49793">MSTATTTQLDQQTADGSIQLSNSAPSSPPPELEPPPPTERRRRHDKLTYLRLASSGLSFFVAGVNDGSLGALVPYVIRDYGINTAIVSSVYGANFFGWFAVALINTHLCQILDLGAMLLVGALLQVAAHALRAWKPPFPLLVVTFFLVSLGQAFQDTHANTFVASQRNAHRWLAFIHAMYSAGCLVGPFVATAVASAGQYSHWPLFYTFPLGLGILNTVLVYVSFSETVALKKQVSEEIRMGTLATEQPEAHAEASKNDNALRLIKETLSSRSVWLLSLFFFFFLGAALTAGGWVVEYLVMVRHGELSQMGYVPAGFNGGTLLGRLLLPEPTHRFGPRRVIFGCAILAIGLQLLFWLVPNIVAASIAISLLGFSMGPYFPVGIDLGSKLFSPRIRSTALSFIFVFAQLGGCVFPVVTGLIAAHAGVAVLQPILCGLLAATAISWLFVPRPKDTDNTSLHRE</sequence>
<feature type="transmembrane region" description="Helical" evidence="6">
    <location>
        <begin position="48"/>
        <end position="65"/>
    </location>
</feature>
<dbReference type="SUPFAM" id="SSF103473">
    <property type="entry name" value="MFS general substrate transporter"/>
    <property type="match status" value="1"/>
</dbReference>
<feature type="transmembrane region" description="Helical" evidence="6">
    <location>
        <begin position="204"/>
        <end position="225"/>
    </location>
</feature>
<dbReference type="InterPro" id="IPR020846">
    <property type="entry name" value="MFS_dom"/>
</dbReference>
<dbReference type="PANTHER" id="PTHR23514">
    <property type="entry name" value="BYPASS OF STOP CODON PROTEIN 6"/>
    <property type="match status" value="1"/>
</dbReference>
<evidence type="ECO:0000313" key="9">
    <source>
        <dbReference type="Proteomes" id="UP001586593"/>
    </source>
</evidence>
<feature type="transmembrane region" description="Helical" evidence="6">
    <location>
        <begin position="85"/>
        <end position="104"/>
    </location>
</feature>
<feature type="region of interest" description="Disordered" evidence="5">
    <location>
        <begin position="1"/>
        <end position="43"/>
    </location>
</feature>
<keyword evidence="4 6" id="KW-0472">Membrane</keyword>
<evidence type="ECO:0000256" key="5">
    <source>
        <dbReference type="SAM" id="MobiDB-lite"/>
    </source>
</evidence>
<feature type="transmembrane region" description="Helical" evidence="6">
    <location>
        <begin position="398"/>
        <end position="422"/>
    </location>
</feature>
<gene>
    <name evidence="8" type="ORF">VTK73DRAFT_1075</name>
</gene>
<dbReference type="Proteomes" id="UP001586593">
    <property type="component" value="Unassembled WGS sequence"/>
</dbReference>
<evidence type="ECO:0000256" key="4">
    <source>
        <dbReference type="ARBA" id="ARBA00023136"/>
    </source>
</evidence>
<dbReference type="PROSITE" id="PS50850">
    <property type="entry name" value="MFS"/>
    <property type="match status" value="1"/>
</dbReference>
<evidence type="ECO:0000256" key="3">
    <source>
        <dbReference type="ARBA" id="ARBA00022989"/>
    </source>
</evidence>
<dbReference type="Pfam" id="PF07690">
    <property type="entry name" value="MFS_1"/>
    <property type="match status" value="1"/>
</dbReference>
<evidence type="ECO:0000313" key="8">
    <source>
        <dbReference type="EMBL" id="KAL1873114.1"/>
    </source>
</evidence>
<evidence type="ECO:0000256" key="2">
    <source>
        <dbReference type="ARBA" id="ARBA00022692"/>
    </source>
</evidence>
<keyword evidence="2 6" id="KW-0812">Transmembrane</keyword>
<dbReference type="InterPro" id="IPR036259">
    <property type="entry name" value="MFS_trans_sf"/>
</dbReference>
<feature type="compositionally biased region" description="Low complexity" evidence="5">
    <location>
        <begin position="1"/>
        <end position="15"/>
    </location>
</feature>
<feature type="transmembrane region" description="Helical" evidence="6">
    <location>
        <begin position="274"/>
        <end position="295"/>
    </location>
</feature>
<organism evidence="8 9">
    <name type="scientific">Phialemonium thermophilum</name>
    <dbReference type="NCBI Taxonomy" id="223376"/>
    <lineage>
        <taxon>Eukaryota</taxon>
        <taxon>Fungi</taxon>
        <taxon>Dikarya</taxon>
        <taxon>Ascomycota</taxon>
        <taxon>Pezizomycotina</taxon>
        <taxon>Sordariomycetes</taxon>
        <taxon>Sordariomycetidae</taxon>
        <taxon>Cephalothecales</taxon>
        <taxon>Cephalothecaceae</taxon>
        <taxon>Phialemonium</taxon>
    </lineage>
</organism>
<keyword evidence="9" id="KW-1185">Reference proteome</keyword>
<feature type="compositionally biased region" description="Pro residues" evidence="5">
    <location>
        <begin position="26"/>
        <end position="37"/>
    </location>
</feature>
<proteinExistence type="predicted"/>
<feature type="domain" description="Major facilitator superfamily (MFS) profile" evidence="7">
    <location>
        <begin position="51"/>
        <end position="451"/>
    </location>
</feature>
<dbReference type="InterPro" id="IPR011701">
    <property type="entry name" value="MFS"/>
</dbReference>
<reference evidence="8 9" key="1">
    <citation type="journal article" date="2024" name="Commun. Biol.">
        <title>Comparative genomic analysis of thermophilic fungi reveals convergent evolutionary adaptations and gene losses.</title>
        <authorList>
            <person name="Steindorff A.S."/>
            <person name="Aguilar-Pontes M.V."/>
            <person name="Robinson A.J."/>
            <person name="Andreopoulos B."/>
            <person name="LaButti K."/>
            <person name="Kuo A."/>
            <person name="Mondo S."/>
            <person name="Riley R."/>
            <person name="Otillar R."/>
            <person name="Haridas S."/>
            <person name="Lipzen A."/>
            <person name="Grimwood J."/>
            <person name="Schmutz J."/>
            <person name="Clum A."/>
            <person name="Reid I.D."/>
            <person name="Moisan M.C."/>
            <person name="Butler G."/>
            <person name="Nguyen T.T.M."/>
            <person name="Dewar K."/>
            <person name="Conant G."/>
            <person name="Drula E."/>
            <person name="Henrissat B."/>
            <person name="Hansel C."/>
            <person name="Singer S."/>
            <person name="Hutchinson M.I."/>
            <person name="de Vries R.P."/>
            <person name="Natvig D.O."/>
            <person name="Powell A.J."/>
            <person name="Tsang A."/>
            <person name="Grigoriev I.V."/>
        </authorList>
    </citation>
    <scope>NUCLEOTIDE SEQUENCE [LARGE SCALE GENOMIC DNA]</scope>
    <source>
        <strain evidence="8 9">ATCC 24622</strain>
    </source>
</reference>
<accession>A0ABR3XB04</accession>
<feature type="transmembrane region" description="Helical" evidence="6">
    <location>
        <begin position="340"/>
        <end position="358"/>
    </location>
</feature>
<evidence type="ECO:0000256" key="1">
    <source>
        <dbReference type="ARBA" id="ARBA00004141"/>
    </source>
</evidence>
<keyword evidence="3 6" id="KW-1133">Transmembrane helix</keyword>
<feature type="transmembrane region" description="Helical" evidence="6">
    <location>
        <begin position="175"/>
        <end position="198"/>
    </location>
</feature>
<feature type="transmembrane region" description="Helical" evidence="6">
    <location>
        <begin position="364"/>
        <end position="386"/>
    </location>
</feature>
<comment type="subcellular location">
    <subcellularLocation>
        <location evidence="1">Membrane</location>
        <topology evidence="1">Multi-pass membrane protein</topology>
    </subcellularLocation>
</comment>
<evidence type="ECO:0000256" key="6">
    <source>
        <dbReference type="SAM" id="Phobius"/>
    </source>
</evidence>
<comment type="caution">
    <text evidence="8">The sequence shown here is derived from an EMBL/GenBank/DDBJ whole genome shotgun (WGS) entry which is preliminary data.</text>
</comment>
<dbReference type="EMBL" id="JAZHXJ010000125">
    <property type="protein sequence ID" value="KAL1873114.1"/>
    <property type="molecule type" value="Genomic_DNA"/>
</dbReference>
<feature type="transmembrane region" description="Helical" evidence="6">
    <location>
        <begin position="307"/>
        <end position="328"/>
    </location>
</feature>
<protein>
    <recommendedName>
        <fullName evidence="7">Major facilitator superfamily (MFS) profile domain-containing protein</fullName>
    </recommendedName>
</protein>
<feature type="transmembrane region" description="Helical" evidence="6">
    <location>
        <begin position="428"/>
        <end position="447"/>
    </location>
</feature>
<dbReference type="InterPro" id="IPR051788">
    <property type="entry name" value="MFS_Transporter"/>
</dbReference>